<keyword evidence="2" id="KW-0378">Hydrolase</keyword>
<dbReference type="OrthoDB" id="9789573at2"/>
<reference evidence="2 3" key="1">
    <citation type="submission" date="2018-08" db="EMBL/GenBank/DDBJ databases">
        <title>Altererythrobacter sp.Ery1 and Ery12, the genome sequencing of novel strains in genus Alterythrobacter.</title>
        <authorList>
            <person name="Cheng H."/>
            <person name="Wu Y.-H."/>
            <person name="Fang C."/>
            <person name="Xu X.-W."/>
        </authorList>
    </citation>
    <scope>NUCLEOTIDE SEQUENCE [LARGE SCALE GENOMIC DNA]</scope>
    <source>
        <strain evidence="2 3">Ery1</strain>
    </source>
</reference>
<dbReference type="SUPFAM" id="SSF53474">
    <property type="entry name" value="alpha/beta-Hydrolases"/>
    <property type="match status" value="1"/>
</dbReference>
<dbReference type="EMBL" id="QXFK01000014">
    <property type="protein sequence ID" value="RIV79405.1"/>
    <property type="molecule type" value="Genomic_DNA"/>
</dbReference>
<keyword evidence="3" id="KW-1185">Reference proteome</keyword>
<evidence type="ECO:0000313" key="2">
    <source>
        <dbReference type="EMBL" id="RIV79405.1"/>
    </source>
</evidence>
<feature type="domain" description="AB hydrolase-1" evidence="1">
    <location>
        <begin position="32"/>
        <end position="242"/>
    </location>
</feature>
<dbReference type="RefSeq" id="WP_119512237.1">
    <property type="nucleotide sequence ID" value="NZ_QXFK01000014.1"/>
</dbReference>
<dbReference type="Proteomes" id="UP000285092">
    <property type="component" value="Unassembled WGS sequence"/>
</dbReference>
<dbReference type="Pfam" id="PF12697">
    <property type="entry name" value="Abhydrolase_6"/>
    <property type="match status" value="1"/>
</dbReference>
<dbReference type="Gene3D" id="3.40.50.1820">
    <property type="entry name" value="alpha/beta hydrolase"/>
    <property type="match status" value="1"/>
</dbReference>
<proteinExistence type="predicted"/>
<dbReference type="PANTHER" id="PTHR11614">
    <property type="entry name" value="PHOSPHOLIPASE-RELATED"/>
    <property type="match status" value="1"/>
</dbReference>
<gene>
    <name evidence="2" type="ORF">D2V04_05290</name>
</gene>
<evidence type="ECO:0000313" key="3">
    <source>
        <dbReference type="Proteomes" id="UP000285092"/>
    </source>
</evidence>
<dbReference type="InterPro" id="IPR051044">
    <property type="entry name" value="MAG_DAG_Lipase"/>
</dbReference>
<comment type="caution">
    <text evidence="2">The sequence shown here is derived from an EMBL/GenBank/DDBJ whole genome shotgun (WGS) entry which is preliminary data.</text>
</comment>
<dbReference type="InterPro" id="IPR029058">
    <property type="entry name" value="AB_hydrolase_fold"/>
</dbReference>
<dbReference type="GO" id="GO:0016787">
    <property type="term" value="F:hydrolase activity"/>
    <property type="evidence" value="ECO:0007669"/>
    <property type="project" value="UniProtKB-KW"/>
</dbReference>
<accession>A0A418NJC8</accession>
<sequence>MPAERQTIPTSRGYGLASSLELPAGPAWGAAVFAHCFTCTQQSKAAVEITRRLARAGIASLRFDFTGLGKSEGEFGRAGFAIDVADLVDAGRFMIGRCGGPLLLVGHSLGGAAVLAAADDLGFDAIAGIATIGAPADVSHVLERIEGDLEAIRTTGEGDVSIGGRAFRLAREFLERIEHIDLLAEVARLRVPLLFMHSPTDNLVSVENAGALFAAAMHPKSFVSLEGAGHLLLDGDDAAYAAGIIAAWASRYLGEGEFPPGR</sequence>
<name>A0A418NJC8_9SPHN</name>
<protein>
    <submittedName>
        <fullName evidence="2">Alpha/beta hydrolase</fullName>
    </submittedName>
</protein>
<dbReference type="InterPro" id="IPR000073">
    <property type="entry name" value="AB_hydrolase_1"/>
</dbReference>
<evidence type="ECO:0000259" key="1">
    <source>
        <dbReference type="Pfam" id="PF12697"/>
    </source>
</evidence>
<dbReference type="AlphaFoldDB" id="A0A418NJC8"/>
<organism evidence="2 3">
    <name type="scientific">Pelagerythrobacter aerophilus</name>
    <dbReference type="NCBI Taxonomy" id="2306995"/>
    <lineage>
        <taxon>Bacteria</taxon>
        <taxon>Pseudomonadati</taxon>
        <taxon>Pseudomonadota</taxon>
        <taxon>Alphaproteobacteria</taxon>
        <taxon>Sphingomonadales</taxon>
        <taxon>Erythrobacteraceae</taxon>
        <taxon>Pelagerythrobacter</taxon>
    </lineage>
</organism>